<evidence type="ECO:0000313" key="1">
    <source>
        <dbReference type="EMBL" id="BAQ21138.1"/>
    </source>
</evidence>
<reference evidence="1" key="1">
    <citation type="journal article" date="2007" name="Microbiology">
        <title>Comparative analysis of the Corynebacterium glutamicum group and complete genome sequence of strain R.</title>
        <authorList>
            <person name="Yukawa H."/>
            <person name="Omumasaba C.A."/>
            <person name="Nonaka H."/>
            <person name="Kos P."/>
            <person name="Okai N."/>
            <person name="Suzuki N."/>
            <person name="Suda M."/>
            <person name="Tsuge Y."/>
            <person name="Watanabe J."/>
            <person name="Ikeda Y."/>
            <person name="Vertes A.A."/>
            <person name="Inui M."/>
        </authorList>
    </citation>
    <scope>NUCLEOTIDE SEQUENCE</scope>
    <source>
        <strain evidence="1">R</strain>
    </source>
</reference>
<protein>
    <submittedName>
        <fullName evidence="1">Uncharacterized protein</fullName>
    </submittedName>
</protein>
<proteinExistence type="predicted"/>
<gene>
    <name evidence="1" type="ordered locus">cgR_6076</name>
</gene>
<name>A0AB72VF89_CORGB</name>
<dbReference type="AlphaFoldDB" id="A0AB72VF89"/>
<organism evidence="1">
    <name type="scientific">Corynebacterium glutamicum (strain R)</name>
    <dbReference type="NCBI Taxonomy" id="340322"/>
    <lineage>
        <taxon>Bacteria</taxon>
        <taxon>Bacillati</taxon>
        <taxon>Actinomycetota</taxon>
        <taxon>Actinomycetes</taxon>
        <taxon>Mycobacteriales</taxon>
        <taxon>Corynebacteriaceae</taxon>
        <taxon>Corynebacterium</taxon>
    </lineage>
</organism>
<sequence>MTHSCPAELRVPGMPWQGDPMTAISDADIIIIDGLGSHTDALTSYQVTGTVLDADPSGIDMPRARPAFAAARPQPMRLSTLPAFVGYRFKQNLKPVQQAVISWALGDSERGSGESATSTINVPTVKGRSTCLCQPISRRFGRVVNGTRTGLSAWTPWFGSRLVSLAPQQIVQ</sequence>
<dbReference type="KEGG" id="cgt:cgR_6076"/>
<accession>A0AB72VF89</accession>
<dbReference type="EMBL" id="AP009044">
    <property type="protein sequence ID" value="BAQ21138.1"/>
    <property type="molecule type" value="Genomic_DNA"/>
</dbReference>
<dbReference type="Proteomes" id="UP000006698">
    <property type="component" value="Chromosome"/>
</dbReference>